<dbReference type="InterPro" id="IPR055760">
    <property type="entry name" value="DUF7336"/>
</dbReference>
<feature type="domain" description="DUF7336" evidence="1">
    <location>
        <begin position="1"/>
        <end position="66"/>
    </location>
</feature>
<accession>A0A3U9TDG9</accession>
<dbReference type="EMBL" id="AAIAJV010000052">
    <property type="protein sequence ID" value="ECC1609042.1"/>
    <property type="molecule type" value="Genomic_DNA"/>
</dbReference>
<protein>
    <recommendedName>
        <fullName evidence="1">DUF7336 domain-containing protein</fullName>
    </recommendedName>
</protein>
<dbReference type="AlphaFoldDB" id="A0A3U9TDG9"/>
<proteinExistence type="predicted"/>
<organism evidence="2">
    <name type="scientific">Salmonella enterica subsp. salamae</name>
    <dbReference type="NCBI Taxonomy" id="59202"/>
    <lineage>
        <taxon>Bacteria</taxon>
        <taxon>Pseudomonadati</taxon>
        <taxon>Pseudomonadota</taxon>
        <taxon>Gammaproteobacteria</taxon>
        <taxon>Enterobacterales</taxon>
        <taxon>Enterobacteriaceae</taxon>
        <taxon>Salmonella</taxon>
    </lineage>
</organism>
<name>A0A3U9TDG9_SALER</name>
<sequence length="69" mass="8202">MNLYVLWHIYDEDMDNEREEIIGVYTSEQLAKMALKRAEGQLRFTGPNNKLDIDLYTLNRDYWVDGFGI</sequence>
<dbReference type="Pfam" id="PF24024">
    <property type="entry name" value="DUF7336"/>
    <property type="match status" value="1"/>
</dbReference>
<gene>
    <name evidence="3" type="ORF">DPA05_22285</name>
    <name evidence="2" type="ORF">FNI14_24400</name>
</gene>
<comment type="caution">
    <text evidence="2">The sequence shown here is derived from an EMBL/GenBank/DDBJ whole genome shotgun (WGS) entry which is preliminary data.</text>
</comment>
<reference evidence="2" key="1">
    <citation type="submission" date="2019-07" db="EMBL/GenBank/DDBJ databases">
        <authorList>
            <person name="Ashton P.M."/>
            <person name="Dallman T."/>
            <person name="Nair S."/>
            <person name="De Pinna E."/>
            <person name="Peters T."/>
            <person name="Grant K."/>
        </authorList>
    </citation>
    <scope>NUCLEOTIDE SEQUENCE</scope>
    <source>
        <strain evidence="3">319688</strain>
        <strain evidence="2">646013</strain>
    </source>
</reference>
<accession>A0A344R5C8</accession>
<dbReference type="EMBL" id="AAIIOQ010000036">
    <property type="protein sequence ID" value="ECE6362339.1"/>
    <property type="molecule type" value="Genomic_DNA"/>
</dbReference>
<evidence type="ECO:0000313" key="2">
    <source>
        <dbReference type="EMBL" id="ECC1609042.1"/>
    </source>
</evidence>
<dbReference type="Proteomes" id="UP000839852">
    <property type="component" value="Unassembled WGS sequence"/>
</dbReference>
<evidence type="ECO:0000313" key="3">
    <source>
        <dbReference type="EMBL" id="ECE6362339.1"/>
    </source>
</evidence>
<evidence type="ECO:0000259" key="1">
    <source>
        <dbReference type="Pfam" id="PF24024"/>
    </source>
</evidence>